<reference evidence="1" key="1">
    <citation type="submission" date="2018-02" db="EMBL/GenBank/DDBJ databases">
        <title>The genomes of Aspergillus section Nigri reveals drivers in fungal speciation.</title>
        <authorList>
            <consortium name="DOE Joint Genome Institute"/>
            <person name="Vesth T.C."/>
            <person name="Nybo J."/>
            <person name="Theobald S."/>
            <person name="Brandl J."/>
            <person name="Frisvad J.C."/>
            <person name="Nielsen K.F."/>
            <person name="Lyhne E.K."/>
            <person name="Kogle M.E."/>
            <person name="Kuo A."/>
            <person name="Riley R."/>
            <person name="Clum A."/>
            <person name="Nolan M."/>
            <person name="Lipzen A."/>
            <person name="Salamov A."/>
            <person name="Henrissat B."/>
            <person name="Wiebenga A."/>
            <person name="De vries R.P."/>
            <person name="Grigoriev I.V."/>
            <person name="Mortensen U.H."/>
            <person name="Andersen M.R."/>
            <person name="Baker S.E."/>
        </authorList>
    </citation>
    <scope>NUCLEOTIDE SEQUENCE</scope>
    <source>
        <strain evidence="1">CBS 121060</strain>
    </source>
</reference>
<protein>
    <submittedName>
        <fullName evidence="1">Uncharacterized protein</fullName>
    </submittedName>
</protein>
<accession>A0ACD1H7E3</accession>
<sequence length="133" mass="14817">MPLILFFFYFFFRASSTTRSEIGSSAPPPPLTVAGSNKASITLVWMLMLVEARRKDHGGEICNPNIVVSLSLSVVSGRSMCDVIAMIQDRRNCAENVEKHLQTNSNLNCNVAIHGQAEDYQIDTLLTLSIQWR</sequence>
<gene>
    <name evidence="1" type="ORF">BO66DRAFT_101825</name>
</gene>
<evidence type="ECO:0000313" key="1">
    <source>
        <dbReference type="EMBL" id="RAH69496.1"/>
    </source>
</evidence>
<name>A0ACD1H7E3_9EURO</name>
<dbReference type="Proteomes" id="UP000249661">
    <property type="component" value="Unassembled WGS sequence"/>
</dbReference>
<keyword evidence="2" id="KW-1185">Reference proteome</keyword>
<dbReference type="EMBL" id="KZ824960">
    <property type="protein sequence ID" value="RAH69496.1"/>
    <property type="molecule type" value="Genomic_DNA"/>
</dbReference>
<evidence type="ECO:0000313" key="2">
    <source>
        <dbReference type="Proteomes" id="UP000249661"/>
    </source>
</evidence>
<proteinExistence type="predicted"/>
<organism evidence="1 2">
    <name type="scientific">Aspergillus aculeatinus CBS 121060</name>
    <dbReference type="NCBI Taxonomy" id="1448322"/>
    <lineage>
        <taxon>Eukaryota</taxon>
        <taxon>Fungi</taxon>
        <taxon>Dikarya</taxon>
        <taxon>Ascomycota</taxon>
        <taxon>Pezizomycotina</taxon>
        <taxon>Eurotiomycetes</taxon>
        <taxon>Eurotiomycetidae</taxon>
        <taxon>Eurotiales</taxon>
        <taxon>Aspergillaceae</taxon>
        <taxon>Aspergillus</taxon>
        <taxon>Aspergillus subgen. Circumdati</taxon>
    </lineage>
</organism>